<keyword evidence="4" id="KW-1185">Reference proteome</keyword>
<evidence type="ECO:0000313" key="3">
    <source>
        <dbReference type="EMBL" id="ANF58117.1"/>
    </source>
</evidence>
<dbReference type="EMBL" id="CP015243">
    <property type="protein sequence ID" value="ANF58117.1"/>
    <property type="molecule type" value="Genomic_DNA"/>
</dbReference>
<dbReference type="RefSeq" id="WP_064123022.1">
    <property type="nucleotide sequence ID" value="NZ_CP015243.1"/>
</dbReference>
<sequence>MARIGIQYEDVQRAIETLIQRGDAPSVQRIRDVLGTGSFTTISDHLREWRSRREENRDTPLPQGIPERLQDALMGLWQQAQEEAYEGLSFYRRQADEGVSEAKAQAEQAQRYAEDTQQRLAALGERLDATLARLEEKTSGLARTESELHQTRALLEERDQRLQMRDTQIASLSEERDRLEREHHQAVEGLELAHRKRLSQEEARHETAESRLMQLLDAARHEKAEQEKQSRRRMEQLEERISRLSTQIEEQRRGLQEEERKHRDLMLHAQQTDQLLNESRAHNDRLARDLSERDKELARVRTELRVLQERAARAPIPPFIY</sequence>
<name>A0A172YFZ3_9GAMM</name>
<dbReference type="STRING" id="376489.A5892_12105"/>
<feature type="coiled-coil region" evidence="1">
    <location>
        <begin position="162"/>
        <end position="261"/>
    </location>
</feature>
<dbReference type="InterPro" id="IPR021104">
    <property type="entry name" value="KfrA_DNA-bd_N"/>
</dbReference>
<dbReference type="Pfam" id="PF11740">
    <property type="entry name" value="KfrA_N"/>
    <property type="match status" value="1"/>
</dbReference>
<reference evidence="3 4" key="1">
    <citation type="submission" date="2016-04" db="EMBL/GenBank/DDBJ databases">
        <title>Complete Genome Sequence of Halotalea alkalilenta IHB B 13600.</title>
        <authorList>
            <person name="Swarnkar M.K."/>
            <person name="Sharma A."/>
            <person name="Kaushal K."/>
            <person name="Soni R."/>
            <person name="Rana S."/>
            <person name="Singh A.K."/>
            <person name="Gulati A."/>
        </authorList>
    </citation>
    <scope>NUCLEOTIDE SEQUENCE [LARGE SCALE GENOMIC DNA]</scope>
    <source>
        <strain evidence="3 4">IHB B 13600</strain>
    </source>
</reference>
<proteinExistence type="predicted"/>
<dbReference type="Proteomes" id="UP000077875">
    <property type="component" value="Chromosome"/>
</dbReference>
<protein>
    <recommendedName>
        <fullName evidence="2">KfrA N-terminal DNA-binding domain-containing protein</fullName>
    </recommendedName>
</protein>
<evidence type="ECO:0000259" key="2">
    <source>
        <dbReference type="Pfam" id="PF11740"/>
    </source>
</evidence>
<evidence type="ECO:0000313" key="4">
    <source>
        <dbReference type="Proteomes" id="UP000077875"/>
    </source>
</evidence>
<accession>A0A172YFZ3</accession>
<feature type="domain" description="KfrA N-terminal DNA-binding" evidence="2">
    <location>
        <begin position="7"/>
        <end position="119"/>
    </location>
</feature>
<feature type="coiled-coil region" evidence="1">
    <location>
        <begin position="99"/>
        <end position="133"/>
    </location>
</feature>
<dbReference type="AlphaFoldDB" id="A0A172YFZ3"/>
<gene>
    <name evidence="3" type="ORF">A5892_12105</name>
</gene>
<keyword evidence="1" id="KW-0175">Coiled coil</keyword>
<organism evidence="3 4">
    <name type="scientific">Halotalea alkalilenta</name>
    <dbReference type="NCBI Taxonomy" id="376489"/>
    <lineage>
        <taxon>Bacteria</taxon>
        <taxon>Pseudomonadati</taxon>
        <taxon>Pseudomonadota</taxon>
        <taxon>Gammaproteobacteria</taxon>
        <taxon>Oceanospirillales</taxon>
        <taxon>Halomonadaceae</taxon>
        <taxon>Halotalea</taxon>
    </lineage>
</organism>
<dbReference type="KEGG" id="haa:A5892_12105"/>
<evidence type="ECO:0000256" key="1">
    <source>
        <dbReference type="SAM" id="Coils"/>
    </source>
</evidence>